<dbReference type="GeneID" id="110239891"/>
<dbReference type="RefSeq" id="XP_020901302.1">
    <property type="nucleotide sequence ID" value="XM_021045643.1"/>
</dbReference>
<dbReference type="InterPro" id="IPR050951">
    <property type="entry name" value="Retrovirus_Pol_polyprotein"/>
</dbReference>
<evidence type="ECO:0008006" key="3">
    <source>
        <dbReference type="Google" id="ProtNLM"/>
    </source>
</evidence>
<dbReference type="OMA" id="KTHIAFI"/>
<dbReference type="Gene3D" id="3.30.420.10">
    <property type="entry name" value="Ribonuclease H-like superfamily/Ribonuclease H"/>
    <property type="match status" value="1"/>
</dbReference>
<evidence type="ECO:0000313" key="1">
    <source>
        <dbReference type="EnsemblMetazoa" id="XP_020901302.1"/>
    </source>
</evidence>
<dbReference type="OrthoDB" id="5979357at2759"/>
<evidence type="ECO:0000313" key="2">
    <source>
        <dbReference type="Proteomes" id="UP000887567"/>
    </source>
</evidence>
<dbReference type="AlphaFoldDB" id="A0A913XB82"/>
<proteinExistence type="predicted"/>
<dbReference type="PANTHER" id="PTHR37984:SF5">
    <property type="entry name" value="PROTEIN NYNRIN-LIKE"/>
    <property type="match status" value="1"/>
</dbReference>
<dbReference type="EnsemblMetazoa" id="XM_021045643.1">
    <property type="protein sequence ID" value="XP_020901302.1"/>
    <property type="gene ID" value="LOC110239891"/>
</dbReference>
<dbReference type="GO" id="GO:0003676">
    <property type="term" value="F:nucleic acid binding"/>
    <property type="evidence" value="ECO:0007669"/>
    <property type="project" value="InterPro"/>
</dbReference>
<dbReference type="PANTHER" id="PTHR37984">
    <property type="entry name" value="PROTEIN CBG26694"/>
    <property type="match status" value="1"/>
</dbReference>
<keyword evidence="2" id="KW-1185">Reference proteome</keyword>
<accession>A0A913XB82</accession>
<dbReference type="Proteomes" id="UP000887567">
    <property type="component" value="Unplaced"/>
</dbReference>
<name>A0A913XB82_EXADI</name>
<organism evidence="1 2">
    <name type="scientific">Exaiptasia diaphana</name>
    <name type="common">Tropical sea anemone</name>
    <name type="synonym">Aiptasia pulchella</name>
    <dbReference type="NCBI Taxonomy" id="2652724"/>
    <lineage>
        <taxon>Eukaryota</taxon>
        <taxon>Metazoa</taxon>
        <taxon>Cnidaria</taxon>
        <taxon>Anthozoa</taxon>
        <taxon>Hexacorallia</taxon>
        <taxon>Actiniaria</taxon>
        <taxon>Aiptasiidae</taxon>
        <taxon>Exaiptasia</taxon>
    </lineage>
</organism>
<protein>
    <recommendedName>
        <fullName evidence="3">Integrase zinc-binding domain-containing protein</fullName>
    </recommendedName>
</protein>
<dbReference type="KEGG" id="epa:110239891"/>
<dbReference type="InterPro" id="IPR036397">
    <property type="entry name" value="RNaseH_sf"/>
</dbReference>
<reference evidence="1" key="1">
    <citation type="submission" date="2022-11" db="UniProtKB">
        <authorList>
            <consortium name="EnsemblMetazoa"/>
        </authorList>
    </citation>
    <scope>IDENTIFICATION</scope>
</reference>
<sequence>MFNQRHQGKIKNDKIMRWRLELSCYSFDIVYRPGSENVAPDTFSRATCAFSVNDSLYQLHDALCHPGITRFWHFIRAKNFPYSLDDAKRTVNTCPICRECQPIFHRPESAHLIKATQPFERINIAFKGPLPTNNKNKYFLNAVDEYSRFPLFSLVLTCPL</sequence>